<keyword evidence="4 6" id="KW-1133">Transmembrane helix</keyword>
<evidence type="ECO:0000256" key="6">
    <source>
        <dbReference type="SAM" id="Phobius"/>
    </source>
</evidence>
<evidence type="ECO:0000313" key="7">
    <source>
        <dbReference type="EMBL" id="KAG6526028.1"/>
    </source>
</evidence>
<gene>
    <name evidence="7" type="ORF">ZIOFF_016002</name>
</gene>
<evidence type="ECO:0000256" key="5">
    <source>
        <dbReference type="ARBA" id="ARBA00023136"/>
    </source>
</evidence>
<name>A0A8J5HF03_ZINOF</name>
<organism evidence="7 8">
    <name type="scientific">Zingiber officinale</name>
    <name type="common">Ginger</name>
    <name type="synonym">Amomum zingiber</name>
    <dbReference type="NCBI Taxonomy" id="94328"/>
    <lineage>
        <taxon>Eukaryota</taxon>
        <taxon>Viridiplantae</taxon>
        <taxon>Streptophyta</taxon>
        <taxon>Embryophyta</taxon>
        <taxon>Tracheophyta</taxon>
        <taxon>Spermatophyta</taxon>
        <taxon>Magnoliopsida</taxon>
        <taxon>Liliopsida</taxon>
        <taxon>Zingiberales</taxon>
        <taxon>Zingiberaceae</taxon>
        <taxon>Zingiber</taxon>
    </lineage>
</organism>
<dbReference type="Proteomes" id="UP000734854">
    <property type="component" value="Unassembled WGS sequence"/>
</dbReference>
<comment type="caution">
    <text evidence="7">The sequence shown here is derived from an EMBL/GenBank/DDBJ whole genome shotgun (WGS) entry which is preliminary data.</text>
</comment>
<keyword evidence="3 6" id="KW-0812">Transmembrane</keyword>
<evidence type="ECO:0000256" key="3">
    <source>
        <dbReference type="ARBA" id="ARBA00022692"/>
    </source>
</evidence>
<accession>A0A8J5HF03</accession>
<evidence type="ECO:0000256" key="4">
    <source>
        <dbReference type="ARBA" id="ARBA00022989"/>
    </source>
</evidence>
<dbReference type="GO" id="GO:0009734">
    <property type="term" value="P:auxin-activated signaling pathway"/>
    <property type="evidence" value="ECO:0007669"/>
    <property type="project" value="InterPro"/>
</dbReference>
<evidence type="ECO:0000313" key="8">
    <source>
        <dbReference type="Proteomes" id="UP000734854"/>
    </source>
</evidence>
<reference evidence="7 8" key="1">
    <citation type="submission" date="2020-08" db="EMBL/GenBank/DDBJ databases">
        <title>Plant Genome Project.</title>
        <authorList>
            <person name="Zhang R.-G."/>
        </authorList>
    </citation>
    <scope>NUCLEOTIDE SEQUENCE [LARGE SCALE GENOMIC DNA]</scope>
    <source>
        <tissue evidence="7">Rhizome</tissue>
    </source>
</reference>
<dbReference type="AlphaFoldDB" id="A0A8J5HF03"/>
<dbReference type="PANTHER" id="PTHR32191">
    <property type="entry name" value="TETRASPANIN-8-RELATED"/>
    <property type="match status" value="1"/>
</dbReference>
<sequence length="103" mass="11253">MQSGCCKPPKYCKFKNTNATSTIPDSATASSSPDCLAWSNNLHQLCYSCSSCKAGVVAVLRRGWKKLTIANLILLIVVIIMSSLTCCALRNNRRRRHVTGAHP</sequence>
<dbReference type="EMBL" id="JACMSC010000004">
    <property type="protein sequence ID" value="KAG6526028.1"/>
    <property type="molecule type" value="Genomic_DNA"/>
</dbReference>
<keyword evidence="5 6" id="KW-0472">Membrane</keyword>
<keyword evidence="8" id="KW-1185">Reference proteome</keyword>
<dbReference type="InterPro" id="IPR044991">
    <property type="entry name" value="TET_plant"/>
</dbReference>
<dbReference type="GO" id="GO:0016020">
    <property type="term" value="C:membrane"/>
    <property type="evidence" value="ECO:0007669"/>
    <property type="project" value="UniProtKB-SubCell"/>
</dbReference>
<protein>
    <recommendedName>
        <fullName evidence="9">Senescence-associated protein</fullName>
    </recommendedName>
</protein>
<evidence type="ECO:0000256" key="2">
    <source>
        <dbReference type="ARBA" id="ARBA00006840"/>
    </source>
</evidence>
<evidence type="ECO:0008006" key="9">
    <source>
        <dbReference type="Google" id="ProtNLM"/>
    </source>
</evidence>
<evidence type="ECO:0000256" key="1">
    <source>
        <dbReference type="ARBA" id="ARBA00004370"/>
    </source>
</evidence>
<comment type="subcellular location">
    <subcellularLocation>
        <location evidence="1">Membrane</location>
    </subcellularLocation>
</comment>
<proteinExistence type="inferred from homology"/>
<comment type="similarity">
    <text evidence="2">Belongs to the tetraspanin (TM4SF) family.</text>
</comment>
<feature type="transmembrane region" description="Helical" evidence="6">
    <location>
        <begin position="69"/>
        <end position="89"/>
    </location>
</feature>